<dbReference type="InterPro" id="IPR045057">
    <property type="entry name" value="Gcn5-rel_NAT"/>
</dbReference>
<name>B6JFD4_AFIC5</name>
<dbReference type="PATRIC" id="fig|504832.7.peg.1916"/>
<reference evidence="2 3" key="1">
    <citation type="journal article" date="2011" name="J. Bacteriol.">
        <title>Complete genome sequences of the chemolithoautotrophic Oligotropha carboxidovorans strains OM4 and OM5.</title>
        <authorList>
            <person name="Volland S."/>
            <person name="Rachinger M."/>
            <person name="Strittmatter A."/>
            <person name="Daniel R."/>
            <person name="Gottschalk G."/>
            <person name="Meyer O."/>
        </authorList>
    </citation>
    <scope>NUCLEOTIDE SEQUENCE [LARGE SCALE GENOMIC DNA]</scope>
    <source>
        <strain evidence="3">ATCC 49405 / DSM 1227 / KCTC 32145 / OM5</strain>
    </source>
</reference>
<dbReference type="Gene3D" id="3.40.630.30">
    <property type="match status" value="1"/>
</dbReference>
<dbReference type="OrthoDB" id="9800945at2"/>
<feature type="domain" description="N-acetyltransferase" evidence="1">
    <location>
        <begin position="7"/>
        <end position="92"/>
    </location>
</feature>
<dbReference type="KEGG" id="oca:OCAR_6240"/>
<dbReference type="PROSITE" id="PS51729">
    <property type="entry name" value="GNAT_YJDJ"/>
    <property type="match status" value="1"/>
</dbReference>
<dbReference type="Proteomes" id="UP000007730">
    <property type="component" value="Chromosome"/>
</dbReference>
<evidence type="ECO:0000259" key="1">
    <source>
        <dbReference type="PROSITE" id="PS51729"/>
    </source>
</evidence>
<accession>B6JFD4</accession>
<keyword evidence="3" id="KW-1185">Reference proteome</keyword>
<evidence type="ECO:0000313" key="2">
    <source>
        <dbReference type="EMBL" id="AEI06505.1"/>
    </source>
</evidence>
<gene>
    <name evidence="2" type="ordered locus">OCA5_c17910</name>
</gene>
<sequence length="92" mass="9982">MTTGTVQDNPAESRYELTVDGHLAAAYYKLSDGVITFTHTEVPKELGGRGIGSQLVKGALDDVRARSLKVVARCPFVKGYIEKHANYADLLS</sequence>
<proteinExistence type="predicted"/>
<dbReference type="STRING" id="504832.OCA5_c17910"/>
<dbReference type="eggNOG" id="COG2388">
    <property type="taxonomic scope" value="Bacteria"/>
</dbReference>
<dbReference type="InterPro" id="IPR031165">
    <property type="entry name" value="GNAT_YJDJ"/>
</dbReference>
<dbReference type="AlphaFoldDB" id="B6JFD4"/>
<dbReference type="HOGENOM" id="CLU_132888_0_2_5"/>
<dbReference type="PANTHER" id="PTHR31435">
    <property type="entry name" value="PROTEIN NATD1"/>
    <property type="match status" value="1"/>
</dbReference>
<dbReference type="Pfam" id="PF14542">
    <property type="entry name" value="Acetyltransf_CG"/>
    <property type="match status" value="1"/>
</dbReference>
<dbReference type="KEGG" id="ocg:OCA5_c17910"/>
<dbReference type="EMBL" id="CP002826">
    <property type="protein sequence ID" value="AEI06505.1"/>
    <property type="molecule type" value="Genomic_DNA"/>
</dbReference>
<protein>
    <recommendedName>
        <fullName evidence="1">N-acetyltransferase domain-containing protein</fullName>
    </recommendedName>
</protein>
<dbReference type="RefSeq" id="WP_012563379.1">
    <property type="nucleotide sequence ID" value="NC_011386.1"/>
</dbReference>
<organism evidence="2 3">
    <name type="scientific">Afipia carboxidovorans (strain ATCC 49405 / DSM 1227 / KCTC 32145 / OM5)</name>
    <name type="common">Oligotropha carboxidovorans</name>
    <dbReference type="NCBI Taxonomy" id="504832"/>
    <lineage>
        <taxon>Bacteria</taxon>
        <taxon>Pseudomonadati</taxon>
        <taxon>Pseudomonadota</taxon>
        <taxon>Alphaproteobacteria</taxon>
        <taxon>Hyphomicrobiales</taxon>
        <taxon>Nitrobacteraceae</taxon>
        <taxon>Afipia</taxon>
    </lineage>
</organism>
<dbReference type="PANTHER" id="PTHR31435:SF10">
    <property type="entry name" value="BSR4717 PROTEIN"/>
    <property type="match status" value="1"/>
</dbReference>
<dbReference type="SUPFAM" id="SSF55729">
    <property type="entry name" value="Acyl-CoA N-acyltransferases (Nat)"/>
    <property type="match status" value="1"/>
</dbReference>
<evidence type="ECO:0000313" key="3">
    <source>
        <dbReference type="Proteomes" id="UP000007730"/>
    </source>
</evidence>
<dbReference type="InterPro" id="IPR016181">
    <property type="entry name" value="Acyl_CoA_acyltransferase"/>
</dbReference>